<dbReference type="Pfam" id="PF13614">
    <property type="entry name" value="AAA_31"/>
    <property type="match status" value="1"/>
</dbReference>
<dbReference type="SUPFAM" id="SSF52540">
    <property type="entry name" value="P-loop containing nucleoside triphosphate hydrolases"/>
    <property type="match status" value="1"/>
</dbReference>
<name>A0A662D0H0_UNCAE</name>
<dbReference type="FunFam" id="3.40.50.300:FF:000285">
    <property type="entry name" value="Sporulation initiation inhibitor Soj"/>
    <property type="match status" value="1"/>
</dbReference>
<dbReference type="PIRSF" id="PIRSF009320">
    <property type="entry name" value="Nuc_binding_HP_1000"/>
    <property type="match status" value="1"/>
</dbReference>
<comment type="caution">
    <text evidence="2">The sequence shown here is derived from an EMBL/GenBank/DDBJ whole genome shotgun (WGS) entry which is preliminary data.</text>
</comment>
<organism evidence="2 3">
    <name type="scientific">Aerophobetes bacterium</name>
    <dbReference type="NCBI Taxonomy" id="2030807"/>
    <lineage>
        <taxon>Bacteria</taxon>
        <taxon>Candidatus Aerophobota</taxon>
    </lineage>
</organism>
<evidence type="ECO:0000259" key="1">
    <source>
        <dbReference type="Pfam" id="PF13614"/>
    </source>
</evidence>
<proteinExistence type="predicted"/>
<dbReference type="AlphaFoldDB" id="A0A662D0H0"/>
<reference evidence="2 3" key="1">
    <citation type="submission" date="2018-06" db="EMBL/GenBank/DDBJ databases">
        <title>Extensive metabolic versatility and redundancy in microbially diverse, dynamic hydrothermal sediments.</title>
        <authorList>
            <person name="Dombrowski N."/>
            <person name="Teske A."/>
            <person name="Baker B.J."/>
        </authorList>
    </citation>
    <scope>NUCLEOTIDE SEQUENCE [LARGE SCALE GENOMIC DNA]</scope>
    <source>
        <strain evidence="2">B7_G13</strain>
    </source>
</reference>
<evidence type="ECO:0000313" key="2">
    <source>
        <dbReference type="EMBL" id="RLE06555.1"/>
    </source>
</evidence>
<dbReference type="PANTHER" id="PTHR13696:SF99">
    <property type="entry name" value="COBYRINIC ACID AC-DIAMIDE SYNTHASE"/>
    <property type="match status" value="1"/>
</dbReference>
<accession>A0A662D0H0</accession>
<feature type="non-terminal residue" evidence="2">
    <location>
        <position position="226"/>
    </location>
</feature>
<protein>
    <submittedName>
        <fullName evidence="2">ParA family protein</fullName>
    </submittedName>
</protein>
<dbReference type="InterPro" id="IPR027417">
    <property type="entry name" value="P-loop_NTPase"/>
</dbReference>
<dbReference type="Proteomes" id="UP000277457">
    <property type="component" value="Unassembled WGS sequence"/>
</dbReference>
<gene>
    <name evidence="2" type="ORF">DRZ78_04535</name>
</gene>
<dbReference type="InterPro" id="IPR025669">
    <property type="entry name" value="AAA_dom"/>
</dbReference>
<dbReference type="EMBL" id="QMPY01000176">
    <property type="protein sequence ID" value="RLE06555.1"/>
    <property type="molecule type" value="Genomic_DNA"/>
</dbReference>
<evidence type="ECO:0000313" key="3">
    <source>
        <dbReference type="Proteomes" id="UP000277457"/>
    </source>
</evidence>
<dbReference type="CDD" id="cd02042">
    <property type="entry name" value="ParAB_family"/>
    <property type="match status" value="1"/>
</dbReference>
<dbReference type="PANTHER" id="PTHR13696">
    <property type="entry name" value="P-LOOP CONTAINING NUCLEOSIDE TRIPHOSPHATE HYDROLASE"/>
    <property type="match status" value="1"/>
</dbReference>
<dbReference type="Gene3D" id="3.40.50.300">
    <property type="entry name" value="P-loop containing nucleotide triphosphate hydrolases"/>
    <property type="match status" value="1"/>
</dbReference>
<sequence length="226" mass="24471">MSKFITIANNKGGVGKTTTAINLGAALAELEKKVLLVDLDPQGGLTIGLGLNPDSFEKTIYDVLIGSQSNLKNVIIHTKISGVDLVPANQDLSGAEAELIGEVAWESTLRSTLNNAKDYDYVIIDCPPSLGVLTVNGLVAAQTVIIPLQCEYLAMRGLRQLNKVIEKIRSKVNPKLTTRILRTMHQTRTIHSTDVVEEVKKVFGGKVYNSIIKRTIKFADSSVAGE</sequence>
<dbReference type="InterPro" id="IPR050678">
    <property type="entry name" value="DNA_Partitioning_ATPase"/>
</dbReference>
<feature type="domain" description="AAA" evidence="1">
    <location>
        <begin position="3"/>
        <end position="177"/>
    </location>
</feature>